<dbReference type="InterPro" id="IPR039247">
    <property type="entry name" value="KhpB"/>
</dbReference>
<dbReference type="InterPro" id="IPR015946">
    <property type="entry name" value="KH_dom-like_a/b"/>
</dbReference>
<feature type="compositionally biased region" description="Basic and acidic residues" evidence="7">
    <location>
        <begin position="124"/>
        <end position="152"/>
    </location>
</feature>
<dbReference type="Proteomes" id="UP000494245">
    <property type="component" value="Unassembled WGS sequence"/>
</dbReference>
<dbReference type="Gene3D" id="3.30.1370.50">
    <property type="entry name" value="R3H-like domain"/>
    <property type="match status" value="1"/>
</dbReference>
<dbReference type="GO" id="GO:0071555">
    <property type="term" value="P:cell wall organization"/>
    <property type="evidence" value="ECO:0007669"/>
    <property type="project" value="UniProtKB-KW"/>
</dbReference>
<evidence type="ECO:0000256" key="1">
    <source>
        <dbReference type="ARBA" id="ARBA00022490"/>
    </source>
</evidence>
<dbReference type="SMART" id="SM00393">
    <property type="entry name" value="R3H"/>
    <property type="match status" value="1"/>
</dbReference>
<evidence type="ECO:0000256" key="5">
    <source>
        <dbReference type="ARBA" id="ARBA00023316"/>
    </source>
</evidence>
<keyword evidence="4 6" id="KW-0143">Chaperone</keyword>
<dbReference type="InterPro" id="IPR038008">
    <property type="entry name" value="Jag_KH"/>
</dbReference>
<comment type="subcellular location">
    <subcellularLocation>
        <location evidence="6">Cytoplasm</location>
    </subcellularLocation>
</comment>
<dbReference type="CDD" id="cd02414">
    <property type="entry name" value="KH-II_Jag"/>
    <property type="match status" value="1"/>
</dbReference>
<dbReference type="Gene3D" id="3.30.300.20">
    <property type="match status" value="1"/>
</dbReference>
<reference evidence="9 10" key="2">
    <citation type="submission" date="2020-05" db="EMBL/GenBank/DDBJ databases">
        <title>Draft genome sequence of Desulfovibrio sp. strainFSS-1.</title>
        <authorList>
            <person name="Shimoshige H."/>
            <person name="Kobayashi H."/>
            <person name="Maekawa T."/>
        </authorList>
    </citation>
    <scope>NUCLEOTIDE SEQUENCE [LARGE SCALE GENOMIC DNA]</scope>
    <source>
        <strain evidence="9 10">SIID29052-01</strain>
    </source>
</reference>
<dbReference type="SMART" id="SM01245">
    <property type="entry name" value="Jag_N"/>
    <property type="match status" value="1"/>
</dbReference>
<sequence length="389" mass="42647">MSDFNTFTGKTVDDAIGEACRFFAVERDKLEVEIVSGGSTGIFGLVGKKKAQIKARRRIDPALAALLEQDAKAGREAAATPRPEAPRPARQEAARPESAPQTQDATVAPAAVDASQEAAPAEANRQDSARQVDNRRERGNGQRPEGRREGGRSRNGARPQERREPQAASGDQPEARDGEAQARQPRRERGERRPRQSAPRQGSPRDEAALDAMDDDAPEIHDDTPASPELLALTGEVMKKLLTPILEQEPAMRIEGSAGRVSVSVLDEEHSGLLIGREGQTLAALQYLANRIVARAWTSPVRVQINTGEYREKQDDNLRRMALYLADKARNLGRSQSTKPLSSYHRRVIHLALQSDETIQTRSKGEGPMKRVIIVPRKPKPPSESEAAQ</sequence>
<dbReference type="HAMAP" id="MF_00867">
    <property type="entry name" value="KhpB"/>
    <property type="match status" value="1"/>
</dbReference>
<dbReference type="CDD" id="cd02644">
    <property type="entry name" value="R3H_jag"/>
    <property type="match status" value="1"/>
</dbReference>
<dbReference type="RefSeq" id="WP_173080527.1">
    <property type="nucleotide sequence ID" value="NZ_BLTE01000001.1"/>
</dbReference>
<accession>A0A6V8LRM2</accession>
<keyword evidence="3 6" id="KW-0133">Cell shape</keyword>
<dbReference type="GO" id="GO:0003723">
    <property type="term" value="F:RNA binding"/>
    <property type="evidence" value="ECO:0007669"/>
    <property type="project" value="UniProtKB-UniRule"/>
</dbReference>
<feature type="region of interest" description="Jag_N domain" evidence="6">
    <location>
        <begin position="6"/>
        <end position="56"/>
    </location>
</feature>
<keyword evidence="5 6" id="KW-0961">Cell wall biogenesis/degradation</keyword>
<dbReference type="Pfam" id="PF13083">
    <property type="entry name" value="KH_KhpA-B"/>
    <property type="match status" value="1"/>
</dbReference>
<feature type="compositionally biased region" description="Basic and acidic residues" evidence="7">
    <location>
        <begin position="173"/>
        <end position="194"/>
    </location>
</feature>
<dbReference type="SUPFAM" id="SSF82708">
    <property type="entry name" value="R3H domain"/>
    <property type="match status" value="1"/>
</dbReference>
<dbReference type="PANTHER" id="PTHR35800">
    <property type="entry name" value="PROTEIN JAG"/>
    <property type="match status" value="1"/>
</dbReference>
<evidence type="ECO:0000259" key="8">
    <source>
        <dbReference type="PROSITE" id="PS51061"/>
    </source>
</evidence>
<feature type="domain" description="R3H" evidence="8">
    <location>
        <begin position="312"/>
        <end position="378"/>
    </location>
</feature>
<comment type="subunit">
    <text evidence="6">Forms a complex with KhpA.</text>
</comment>
<evidence type="ECO:0000256" key="7">
    <source>
        <dbReference type="SAM" id="MobiDB-lite"/>
    </source>
</evidence>
<keyword evidence="1 6" id="KW-0963">Cytoplasm</keyword>
<keyword evidence="2 6" id="KW-0694">RNA-binding</keyword>
<dbReference type="Pfam" id="PF01424">
    <property type="entry name" value="R3H"/>
    <property type="match status" value="1"/>
</dbReference>
<evidence type="ECO:0000313" key="9">
    <source>
        <dbReference type="EMBL" id="GFK92436.1"/>
    </source>
</evidence>
<dbReference type="InterPro" id="IPR032782">
    <property type="entry name" value="KhpB_N"/>
</dbReference>
<dbReference type="AlphaFoldDB" id="A0A6V8LRM2"/>
<dbReference type="GO" id="GO:0008360">
    <property type="term" value="P:regulation of cell shape"/>
    <property type="evidence" value="ECO:0007669"/>
    <property type="project" value="UniProtKB-KW"/>
</dbReference>
<evidence type="ECO:0000256" key="4">
    <source>
        <dbReference type="ARBA" id="ARBA00023186"/>
    </source>
</evidence>
<evidence type="ECO:0000313" key="10">
    <source>
        <dbReference type="Proteomes" id="UP000494245"/>
    </source>
</evidence>
<evidence type="ECO:0000256" key="3">
    <source>
        <dbReference type="ARBA" id="ARBA00022960"/>
    </source>
</evidence>
<comment type="domain">
    <text evidence="6">Has an N-terminal Jag-N domain and 2 RNA-binding domains (KH and R3H).</text>
</comment>
<dbReference type="InterPro" id="IPR001374">
    <property type="entry name" value="R3H_dom"/>
</dbReference>
<dbReference type="InterPro" id="IPR034079">
    <property type="entry name" value="R3H_KhpB"/>
</dbReference>
<comment type="function">
    <text evidence="6">A probable RNA chaperone. Forms a complex with KhpA which binds to cellular RNA and controls its expression. Plays a role in peptidoglycan (PG) homeostasis and cell length regulation.</text>
</comment>
<gene>
    <name evidence="6" type="primary">khpB</name>
    <name evidence="6" type="synonym">eloR</name>
    <name evidence="9" type="ORF">NNJEOMEG_00261</name>
</gene>
<dbReference type="PANTHER" id="PTHR35800:SF1">
    <property type="entry name" value="RNA-BINDING PROTEIN KHPB"/>
    <property type="match status" value="1"/>
</dbReference>
<dbReference type="GO" id="GO:0009252">
    <property type="term" value="P:peptidoglycan biosynthetic process"/>
    <property type="evidence" value="ECO:0007669"/>
    <property type="project" value="UniProtKB-UniRule"/>
</dbReference>
<dbReference type="GO" id="GO:0005737">
    <property type="term" value="C:cytoplasm"/>
    <property type="evidence" value="ECO:0007669"/>
    <property type="project" value="UniProtKB-SubCell"/>
</dbReference>
<feature type="region of interest" description="Disordered" evidence="7">
    <location>
        <begin position="71"/>
        <end position="207"/>
    </location>
</feature>
<dbReference type="Gene3D" id="3.30.30.80">
    <property type="entry name" value="probable RNA-binding protein from clostridium symbiosum atcc 14940"/>
    <property type="match status" value="1"/>
</dbReference>
<evidence type="ECO:0000256" key="6">
    <source>
        <dbReference type="HAMAP-Rule" id="MF_00867"/>
    </source>
</evidence>
<feature type="compositionally biased region" description="Basic and acidic residues" evidence="7">
    <location>
        <begin position="84"/>
        <end position="95"/>
    </location>
</feature>
<dbReference type="EMBL" id="BLTE01000001">
    <property type="protein sequence ID" value="GFK92436.1"/>
    <property type="molecule type" value="Genomic_DNA"/>
</dbReference>
<name>A0A6V8LRM2_9BACT</name>
<comment type="caution">
    <text evidence="9">The sequence shown here is derived from an EMBL/GenBank/DDBJ whole genome shotgun (WGS) entry which is preliminary data.</text>
</comment>
<feature type="region of interest" description="Disordered" evidence="7">
    <location>
        <begin position="360"/>
        <end position="389"/>
    </location>
</feature>
<organism evidence="9 10">
    <name type="scientific">Fundidesulfovibrio magnetotacticus</name>
    <dbReference type="NCBI Taxonomy" id="2730080"/>
    <lineage>
        <taxon>Bacteria</taxon>
        <taxon>Pseudomonadati</taxon>
        <taxon>Thermodesulfobacteriota</taxon>
        <taxon>Desulfovibrionia</taxon>
        <taxon>Desulfovibrionales</taxon>
        <taxon>Desulfovibrionaceae</taxon>
        <taxon>Fundidesulfovibrio</taxon>
    </lineage>
</organism>
<dbReference type="InterPro" id="IPR038247">
    <property type="entry name" value="Jag_N_dom_sf"/>
</dbReference>
<reference evidence="9 10" key="1">
    <citation type="submission" date="2020-04" db="EMBL/GenBank/DDBJ databases">
        <authorList>
            <consortium name="Desulfovibrio sp. FSS-1 genome sequencing consortium"/>
            <person name="Shimoshige H."/>
            <person name="Kobayashi H."/>
            <person name="Maekawa T."/>
        </authorList>
    </citation>
    <scope>NUCLEOTIDE SEQUENCE [LARGE SCALE GENOMIC DNA]</scope>
    <source>
        <strain evidence="9 10">SIID29052-01</strain>
    </source>
</reference>
<dbReference type="InterPro" id="IPR036867">
    <property type="entry name" value="R3H_dom_sf"/>
</dbReference>
<evidence type="ECO:0000256" key="2">
    <source>
        <dbReference type="ARBA" id="ARBA00022884"/>
    </source>
</evidence>
<dbReference type="Pfam" id="PF14804">
    <property type="entry name" value="Jag_N"/>
    <property type="match status" value="1"/>
</dbReference>
<protein>
    <recommendedName>
        <fullName evidence="6">RNA-binding protein KhpB</fullName>
    </recommendedName>
    <alternativeName>
        <fullName evidence="6">RNA-binding protein EloR</fullName>
    </alternativeName>
</protein>
<proteinExistence type="inferred from homology"/>
<dbReference type="PROSITE" id="PS51061">
    <property type="entry name" value="R3H"/>
    <property type="match status" value="1"/>
</dbReference>
<keyword evidence="10" id="KW-1185">Reference proteome</keyword>
<comment type="similarity">
    <text evidence="6">Belongs to the KhpB RNA-binding protein family.</text>
</comment>